<name>A0ABV3EJW8_9ACTN</name>
<evidence type="ECO:0000313" key="2">
    <source>
        <dbReference type="EMBL" id="MEU9576446.1"/>
    </source>
</evidence>
<proteinExistence type="predicted"/>
<dbReference type="EMBL" id="JBEZNA010000005">
    <property type="protein sequence ID" value="MEU9576446.1"/>
    <property type="molecule type" value="Genomic_DNA"/>
</dbReference>
<dbReference type="Proteomes" id="UP001551584">
    <property type="component" value="Unassembled WGS sequence"/>
</dbReference>
<keyword evidence="3" id="KW-1185">Reference proteome</keyword>
<accession>A0ABV3EJW8</accession>
<dbReference type="RefSeq" id="WP_359268819.1">
    <property type="nucleotide sequence ID" value="NZ_JBEZNA010000005.1"/>
</dbReference>
<reference evidence="2 3" key="1">
    <citation type="submission" date="2024-06" db="EMBL/GenBank/DDBJ databases">
        <title>The Natural Products Discovery Center: Release of the First 8490 Sequenced Strains for Exploring Actinobacteria Biosynthetic Diversity.</title>
        <authorList>
            <person name="Kalkreuter E."/>
            <person name="Kautsar S.A."/>
            <person name="Yang D."/>
            <person name="Bader C.D."/>
            <person name="Teijaro C.N."/>
            <person name="Fluegel L."/>
            <person name="Davis C.M."/>
            <person name="Simpson J.R."/>
            <person name="Lauterbach L."/>
            <person name="Steele A.D."/>
            <person name="Gui C."/>
            <person name="Meng S."/>
            <person name="Li G."/>
            <person name="Viehrig K."/>
            <person name="Ye F."/>
            <person name="Su P."/>
            <person name="Kiefer A.F."/>
            <person name="Nichols A."/>
            <person name="Cepeda A.J."/>
            <person name="Yan W."/>
            <person name="Fan B."/>
            <person name="Jiang Y."/>
            <person name="Adhikari A."/>
            <person name="Zheng C.-J."/>
            <person name="Schuster L."/>
            <person name="Cowan T.M."/>
            <person name="Smanski M.J."/>
            <person name="Chevrette M.G."/>
            <person name="De Carvalho L.P.S."/>
            <person name="Shen B."/>
        </authorList>
    </citation>
    <scope>NUCLEOTIDE SEQUENCE [LARGE SCALE GENOMIC DNA]</scope>
    <source>
        <strain evidence="2 3">NPDC048117</strain>
    </source>
</reference>
<dbReference type="Pfam" id="PF19949">
    <property type="entry name" value="DUF6411"/>
    <property type="match status" value="1"/>
</dbReference>
<evidence type="ECO:0000256" key="1">
    <source>
        <dbReference type="SAM" id="MobiDB-lite"/>
    </source>
</evidence>
<dbReference type="InterPro" id="IPR045636">
    <property type="entry name" value="DUF6411"/>
</dbReference>
<feature type="region of interest" description="Disordered" evidence="1">
    <location>
        <begin position="13"/>
        <end position="79"/>
    </location>
</feature>
<protein>
    <submittedName>
        <fullName evidence="2">DUF6411 family protein</fullName>
    </submittedName>
</protein>
<organism evidence="2 3">
    <name type="scientific">Streptomyces chilikensis</name>
    <dbReference type="NCBI Taxonomy" id="1194079"/>
    <lineage>
        <taxon>Bacteria</taxon>
        <taxon>Bacillati</taxon>
        <taxon>Actinomycetota</taxon>
        <taxon>Actinomycetes</taxon>
        <taxon>Kitasatosporales</taxon>
        <taxon>Streptomycetaceae</taxon>
        <taxon>Streptomyces</taxon>
    </lineage>
</organism>
<gene>
    <name evidence="2" type="ORF">AB0D95_04055</name>
</gene>
<evidence type="ECO:0000313" key="3">
    <source>
        <dbReference type="Proteomes" id="UP001551584"/>
    </source>
</evidence>
<comment type="caution">
    <text evidence="2">The sequence shown here is derived from an EMBL/GenBank/DDBJ whole genome shotgun (WGS) entry which is preliminary data.</text>
</comment>
<sequence>MIVGVAGARVVPAVPAVPPPRSSRCPGNSARRVPGAGSGTGSRAPGPLGRRLGEPFGSRSRAVGRSDPVGRRTHRRLPV</sequence>